<reference evidence="2" key="1">
    <citation type="submission" date="2017-03" db="EMBL/GenBank/DDBJ databases">
        <title>Phytopthora megakarya and P. palmivora, two closely related causual agents of cacao black pod achieved similar genome size and gene model numbers by different mechanisms.</title>
        <authorList>
            <person name="Ali S."/>
            <person name="Shao J."/>
            <person name="Larry D.J."/>
            <person name="Kronmiller B."/>
            <person name="Shen D."/>
            <person name="Strem M.D."/>
            <person name="Melnick R.L."/>
            <person name="Guiltinan M.J."/>
            <person name="Tyler B.M."/>
            <person name="Meinhardt L.W."/>
            <person name="Bailey B.A."/>
        </authorList>
    </citation>
    <scope>NUCLEOTIDE SEQUENCE [LARGE SCALE GENOMIC DNA]</scope>
    <source>
        <strain evidence="2">zdho120</strain>
    </source>
</reference>
<dbReference type="EMBL" id="NBNE01000849">
    <property type="protein sequence ID" value="OWZ16904.1"/>
    <property type="molecule type" value="Genomic_DNA"/>
</dbReference>
<organism evidence="1 2">
    <name type="scientific">Phytophthora megakarya</name>
    <dbReference type="NCBI Taxonomy" id="4795"/>
    <lineage>
        <taxon>Eukaryota</taxon>
        <taxon>Sar</taxon>
        <taxon>Stramenopiles</taxon>
        <taxon>Oomycota</taxon>
        <taxon>Peronosporomycetes</taxon>
        <taxon>Peronosporales</taxon>
        <taxon>Peronosporaceae</taxon>
        <taxon>Phytophthora</taxon>
    </lineage>
</organism>
<comment type="caution">
    <text evidence="1">The sequence shown here is derived from an EMBL/GenBank/DDBJ whole genome shotgun (WGS) entry which is preliminary data.</text>
</comment>
<accession>A0A225WHM4</accession>
<sequence>MLSTLILWIDTQIELYRNAVTADINNGPATRYLIASRYTPDNLELHGILLKAQRKHMESLDHASRYNGAKHRTVPDDTMPLIPKLNDKEVCLKFMTKRGCPSKYPEVCVFESRAHFFPTGISDKLRAYISRKLGRIHDKYR</sequence>
<evidence type="ECO:0000313" key="1">
    <source>
        <dbReference type="EMBL" id="OWZ16904.1"/>
    </source>
</evidence>
<dbReference type="OrthoDB" id="123409at2759"/>
<dbReference type="AlphaFoldDB" id="A0A225WHM4"/>
<gene>
    <name evidence="1" type="ORF">PHMEG_0009237</name>
</gene>
<evidence type="ECO:0000313" key="2">
    <source>
        <dbReference type="Proteomes" id="UP000198211"/>
    </source>
</evidence>
<proteinExistence type="predicted"/>
<protein>
    <submittedName>
        <fullName evidence="1">Uncharacterized protein</fullName>
    </submittedName>
</protein>
<keyword evidence="2" id="KW-1185">Reference proteome</keyword>
<dbReference type="Proteomes" id="UP000198211">
    <property type="component" value="Unassembled WGS sequence"/>
</dbReference>
<name>A0A225WHM4_9STRA</name>